<name>A0ABT4GN21_9BACL</name>
<reference evidence="2 3" key="1">
    <citation type="submission" date="2022-05" db="EMBL/GenBank/DDBJ databases">
        <title>Genome Sequencing of Bee-Associated Microbes.</title>
        <authorList>
            <person name="Dunlap C."/>
        </authorList>
    </citation>
    <scope>NUCLEOTIDE SEQUENCE [LARGE SCALE GENOMIC DNA]</scope>
    <source>
        <strain evidence="2 3">NRRL B-14421</strain>
    </source>
</reference>
<evidence type="ECO:0000256" key="1">
    <source>
        <dbReference type="SAM" id="Phobius"/>
    </source>
</evidence>
<evidence type="ECO:0000313" key="3">
    <source>
        <dbReference type="Proteomes" id="UP001527099"/>
    </source>
</evidence>
<proteinExistence type="predicted"/>
<accession>A0ABT4GN21</accession>
<sequence>MLGGLGFLASGIVFRSSAYSNYLQIVSAITGIGAVVLGTVIMILATKDYYRKYKGINNEKFPHPKSQKGLSFLLFYP</sequence>
<dbReference type="RefSeq" id="WP_029194763.1">
    <property type="nucleotide sequence ID" value="NZ_JAMDMW010000081.1"/>
</dbReference>
<dbReference type="Proteomes" id="UP001527099">
    <property type="component" value="Unassembled WGS sequence"/>
</dbReference>
<keyword evidence="1" id="KW-1133">Transmembrane helix</keyword>
<keyword evidence="3" id="KW-1185">Reference proteome</keyword>
<keyword evidence="1" id="KW-0472">Membrane</keyword>
<keyword evidence="1" id="KW-0812">Transmembrane</keyword>
<evidence type="ECO:0000313" key="2">
    <source>
        <dbReference type="EMBL" id="MCY9697618.1"/>
    </source>
</evidence>
<feature type="transmembrane region" description="Helical" evidence="1">
    <location>
        <begin position="25"/>
        <end position="45"/>
    </location>
</feature>
<comment type="caution">
    <text evidence="2">The sequence shown here is derived from an EMBL/GenBank/DDBJ whole genome shotgun (WGS) entry which is preliminary data.</text>
</comment>
<protein>
    <submittedName>
        <fullName evidence="2">Uncharacterized protein</fullName>
    </submittedName>
</protein>
<dbReference type="EMBL" id="JAMDMX010000155">
    <property type="protein sequence ID" value="MCY9697618.1"/>
    <property type="molecule type" value="Genomic_DNA"/>
</dbReference>
<gene>
    <name evidence="2" type="ORF">M5X19_32895</name>
</gene>
<organism evidence="2 3">
    <name type="scientific">Paenibacillus alginolyticus</name>
    <dbReference type="NCBI Taxonomy" id="59839"/>
    <lineage>
        <taxon>Bacteria</taxon>
        <taxon>Bacillati</taxon>
        <taxon>Bacillota</taxon>
        <taxon>Bacilli</taxon>
        <taxon>Bacillales</taxon>
        <taxon>Paenibacillaceae</taxon>
        <taxon>Paenibacillus</taxon>
    </lineage>
</organism>